<reference evidence="7 8" key="1">
    <citation type="submission" date="2020-04" db="EMBL/GenBank/DDBJ databases">
        <title>MicrobeNet Type strains.</title>
        <authorList>
            <person name="Nicholson A.C."/>
        </authorList>
    </citation>
    <scope>NUCLEOTIDE SEQUENCE [LARGE SCALE GENOMIC DNA]</scope>
    <source>
        <strain evidence="7 8">JCM 3332</strain>
    </source>
</reference>
<dbReference type="Gene3D" id="3.40.50.150">
    <property type="entry name" value="Vaccinia Virus protein VP39"/>
    <property type="match status" value="2"/>
</dbReference>
<accession>A0A846YN45</accession>
<comment type="caution">
    <text evidence="7">The sequence shown here is derived from an EMBL/GenBank/DDBJ whole genome shotgun (WGS) entry which is preliminary data.</text>
</comment>
<evidence type="ECO:0000256" key="2">
    <source>
        <dbReference type="ARBA" id="ARBA00022603"/>
    </source>
</evidence>
<evidence type="ECO:0000313" key="8">
    <source>
        <dbReference type="Proteomes" id="UP000570678"/>
    </source>
</evidence>
<keyword evidence="4" id="KW-0949">S-adenosyl-L-methionine</keyword>
<dbReference type="InterPro" id="IPR050953">
    <property type="entry name" value="N4_N6_ade-DNA_methylase"/>
</dbReference>
<evidence type="ECO:0000259" key="6">
    <source>
        <dbReference type="Pfam" id="PF07669"/>
    </source>
</evidence>
<feature type="domain" description="Type II methyltransferase M.TaqI-like" evidence="6">
    <location>
        <begin position="612"/>
        <end position="931"/>
    </location>
</feature>
<organism evidence="7 8">
    <name type="scientific">Nocardia flavorosea</name>
    <dbReference type="NCBI Taxonomy" id="53429"/>
    <lineage>
        <taxon>Bacteria</taxon>
        <taxon>Bacillati</taxon>
        <taxon>Actinomycetota</taxon>
        <taxon>Actinomycetes</taxon>
        <taxon>Mycobacteriales</taxon>
        <taxon>Nocardiaceae</taxon>
        <taxon>Nocardia</taxon>
    </lineage>
</organism>
<dbReference type="GO" id="GO:0009007">
    <property type="term" value="F:site-specific DNA-methyltransferase (adenine-specific) activity"/>
    <property type="evidence" value="ECO:0007669"/>
    <property type="project" value="UniProtKB-EC"/>
</dbReference>
<dbReference type="Proteomes" id="UP000570678">
    <property type="component" value="Unassembled WGS sequence"/>
</dbReference>
<dbReference type="InterPro" id="IPR011639">
    <property type="entry name" value="MethylTrfase_TaqI-like_dom"/>
</dbReference>
<keyword evidence="2 7" id="KW-0489">Methyltransferase</keyword>
<proteinExistence type="predicted"/>
<dbReference type="InterPro" id="IPR029063">
    <property type="entry name" value="SAM-dependent_MTases_sf"/>
</dbReference>
<keyword evidence="3 7" id="KW-0808">Transferase</keyword>
<sequence>MASFDSIVVGEDWISEHYFTTDSVKESFHGRVMDLRKGWDAEAKEGRPTVRSRFLSAARDLQTALAALAESPDAAPKAHAQIRDVFGHTGDLAPVTAERAGSDLHIPEAQLPGTPNILFLQAHPVDSLETLLDPDTGRLLTPATEDGKPIESLSKTVSAAFRSDTPPAFIVVQAGQWHLLAEAERWAEGRYLAVDLLVVAERKHEARGGEVDRTAAIFGAQSLKPDADGNIWWTGVLEDSVKHTVGVSKDLREGIRLSIEIIANEVVRRRREKGESMDGIDANELAKHSLRFLYRILFLLYAEASPEMQVLPTGAAEYEEGYGLDRLRELTLTELVSHRARTGTHLYESLKKLFDLVEDGHTPHVRENITDDPAPGLQFNPLRADLFSRKATELIDEVKLGNEATQQVLAHLLLTKESKTRKGADRGFISYAELGINQLGAVYEGLMSYTGFFAEEDLYEVAKDGNPEKGSWVVPVHRADHLSESDFVRGEDPDTGELKPVVHRKGTFVFRLAGRERQQSASYYTPEVLTKFVVSQALEELLDQNGTRTTPEEILQLTICEPALGSGAFAIEAVRQLAAEYLARKQQDLGKRIEPDRYPVELQKVKAHIALHQVYGVDLNATAVELAEISLWLDTMVAGLQAPWFGLHLRRGNSLIGARHAVYQPGDLARKTWLKTVPKDVPLGEEIGAGIHHFLLPAQGWGAVVDTAEAKTYAPEKREELRLWRNEIRKAPSKEIARRLAGLAQRVETLWEFTLRRLTIAESSIRRDLHLWGTDPIEQQTPAVTREQIEEVLYNENGAYRRLRRAMDAWCALWSWPVTTDTPAPVWDQWIGGLEAILGVQPKAGKYEKHGQISIGGDLSWYDLDVAEDTDRTFSQVFSIEKTKIAFPWLRVAEDIAFDQGFLHWELDFGAVFTSGGFDLQVGNPPWVRPDWDEASVLAEFDPWWQLANKPAETIRRQKLSEVIADPRVRTDYLNERTKQAGQSESLGSGIQRPVLAGLQPDLYRCFMERTWQSMHPDGIVSLIHPESHFTELRAQSLRRACYRRLRRHWQFRNEARLFEIHHAKEYGIHVYGADSEIGFKQASSLYHPDTVDRSLIHRGEGPIPGVKDEGGSWDLRPHAQRIVTVSESVLASWAALIDEPGIPAAEARMLYPVNRASAEVLDKIAVAPRLANASFKWTRGWEEDRDRKLGFFESRSSIPESWNDVILQGPHITVASPTFKQPNETMKNRLDTTPIDLESISGDFIPRTSYQRAVEASSFRSAYPKWDSKPSSDFFRIAWREMCEPANVRTLHATLLPQGPTHVHAVHSLTLQGDNKGLVVLAGVSHSIIADFMIKVIGNAHIKASTWLQLPHPTGHTLEEHLIVRTLRLNCQVAPFADLWNELYNPSWQQDSWTPGLAPAPTTALNAAGPRWDSHTPLRSASDRRQALIEIDAIVAVMLGITADELLTIYRTQFPVLQKYEREALYDANGRQLPTKLASEYRKKAGLPTSDLTVDGITYEEPIRGVDREHDMQLAHAHFSALIASKTLCPPRIRKK</sequence>
<dbReference type="PANTHER" id="PTHR33841">
    <property type="entry name" value="DNA METHYLTRANSFERASE YEEA-RELATED"/>
    <property type="match status" value="1"/>
</dbReference>
<evidence type="ECO:0000256" key="4">
    <source>
        <dbReference type="ARBA" id="ARBA00022691"/>
    </source>
</evidence>
<gene>
    <name evidence="7" type="ORF">HGA15_31230</name>
</gene>
<dbReference type="RefSeq" id="WP_062978570.1">
    <property type="nucleotide sequence ID" value="NZ_JAAXOT010000024.1"/>
</dbReference>
<dbReference type="GO" id="GO:0032259">
    <property type="term" value="P:methylation"/>
    <property type="evidence" value="ECO:0007669"/>
    <property type="project" value="UniProtKB-KW"/>
</dbReference>
<dbReference type="Pfam" id="PF07669">
    <property type="entry name" value="Eco57I"/>
    <property type="match status" value="1"/>
</dbReference>
<name>A0A846YN45_9NOCA</name>
<keyword evidence="8" id="KW-1185">Reference proteome</keyword>
<dbReference type="PRINTS" id="PR00507">
    <property type="entry name" value="N12N6MTFRASE"/>
</dbReference>
<evidence type="ECO:0000313" key="7">
    <source>
        <dbReference type="EMBL" id="NKY60537.1"/>
    </source>
</evidence>
<evidence type="ECO:0000256" key="3">
    <source>
        <dbReference type="ARBA" id="ARBA00022679"/>
    </source>
</evidence>
<dbReference type="GO" id="GO:0006304">
    <property type="term" value="P:DNA modification"/>
    <property type="evidence" value="ECO:0007669"/>
    <property type="project" value="InterPro"/>
</dbReference>
<dbReference type="EC" id="2.1.1.72" evidence="1"/>
<dbReference type="SUPFAM" id="SSF53335">
    <property type="entry name" value="S-adenosyl-L-methionine-dependent methyltransferases"/>
    <property type="match status" value="1"/>
</dbReference>
<comment type="catalytic activity">
    <reaction evidence="5">
        <text>a 2'-deoxyadenosine in DNA + S-adenosyl-L-methionine = an N(6)-methyl-2'-deoxyadenosine in DNA + S-adenosyl-L-homocysteine + H(+)</text>
        <dbReference type="Rhea" id="RHEA:15197"/>
        <dbReference type="Rhea" id="RHEA-COMP:12418"/>
        <dbReference type="Rhea" id="RHEA-COMP:12419"/>
        <dbReference type="ChEBI" id="CHEBI:15378"/>
        <dbReference type="ChEBI" id="CHEBI:57856"/>
        <dbReference type="ChEBI" id="CHEBI:59789"/>
        <dbReference type="ChEBI" id="CHEBI:90615"/>
        <dbReference type="ChEBI" id="CHEBI:90616"/>
        <dbReference type="EC" id="2.1.1.72"/>
    </reaction>
</comment>
<evidence type="ECO:0000256" key="5">
    <source>
        <dbReference type="ARBA" id="ARBA00047942"/>
    </source>
</evidence>
<evidence type="ECO:0000256" key="1">
    <source>
        <dbReference type="ARBA" id="ARBA00011900"/>
    </source>
</evidence>
<protein>
    <recommendedName>
        <fullName evidence="1">site-specific DNA-methyltransferase (adenine-specific)</fullName>
        <ecNumber evidence="1">2.1.1.72</ecNumber>
    </recommendedName>
</protein>
<dbReference type="EMBL" id="JAAXOT010000024">
    <property type="protein sequence ID" value="NKY60537.1"/>
    <property type="molecule type" value="Genomic_DNA"/>
</dbReference>
<dbReference type="PANTHER" id="PTHR33841:SF1">
    <property type="entry name" value="DNA METHYLTRANSFERASE A"/>
    <property type="match status" value="1"/>
</dbReference>